<dbReference type="EMBL" id="JAOYFB010000038">
    <property type="protein sequence ID" value="KAK4028382.1"/>
    <property type="molecule type" value="Genomic_DNA"/>
</dbReference>
<reference evidence="1 2" key="1">
    <citation type="journal article" date="2023" name="Nucleic Acids Res.">
        <title>The hologenome of Daphnia magna reveals possible DNA methylation and microbiome-mediated evolution of the host genome.</title>
        <authorList>
            <person name="Chaturvedi A."/>
            <person name="Li X."/>
            <person name="Dhandapani V."/>
            <person name="Marshall H."/>
            <person name="Kissane S."/>
            <person name="Cuenca-Cambronero M."/>
            <person name="Asole G."/>
            <person name="Calvet F."/>
            <person name="Ruiz-Romero M."/>
            <person name="Marangio P."/>
            <person name="Guigo R."/>
            <person name="Rago D."/>
            <person name="Mirbahai L."/>
            <person name="Eastwood N."/>
            <person name="Colbourne J.K."/>
            <person name="Zhou J."/>
            <person name="Mallon E."/>
            <person name="Orsini L."/>
        </authorList>
    </citation>
    <scope>NUCLEOTIDE SEQUENCE [LARGE SCALE GENOMIC DNA]</scope>
    <source>
        <strain evidence="1">LRV0_1</strain>
    </source>
</reference>
<organism evidence="1 2">
    <name type="scientific">Daphnia magna</name>
    <dbReference type="NCBI Taxonomy" id="35525"/>
    <lineage>
        <taxon>Eukaryota</taxon>
        <taxon>Metazoa</taxon>
        <taxon>Ecdysozoa</taxon>
        <taxon>Arthropoda</taxon>
        <taxon>Crustacea</taxon>
        <taxon>Branchiopoda</taxon>
        <taxon>Diplostraca</taxon>
        <taxon>Cladocera</taxon>
        <taxon>Anomopoda</taxon>
        <taxon>Daphniidae</taxon>
        <taxon>Daphnia</taxon>
    </lineage>
</organism>
<evidence type="ECO:0000313" key="1">
    <source>
        <dbReference type="EMBL" id="KAK4028382.1"/>
    </source>
</evidence>
<protein>
    <submittedName>
        <fullName evidence="1">Uncharacterized protein</fullName>
    </submittedName>
</protein>
<gene>
    <name evidence="1" type="ORF">OUZ56_017662</name>
</gene>
<sequence length="146" mass="16354">MVFPLHYPFKKLYNMLADIRLPFCPLCLKAFVTASGLMGIRISLGIAIVGLEMGFGKWESELGSPRGKKSWNLFPDGFSPTPKKLKGLLVALHYILRPTPKGFSLFAVWGKNPNFWAGNLTQKRFLKGPKGEVKVELGRKLFPALF</sequence>
<dbReference type="Proteomes" id="UP001234178">
    <property type="component" value="Unassembled WGS sequence"/>
</dbReference>
<evidence type="ECO:0000313" key="2">
    <source>
        <dbReference type="Proteomes" id="UP001234178"/>
    </source>
</evidence>
<comment type="caution">
    <text evidence="1">The sequence shown here is derived from an EMBL/GenBank/DDBJ whole genome shotgun (WGS) entry which is preliminary data.</text>
</comment>
<keyword evidence="2" id="KW-1185">Reference proteome</keyword>
<proteinExistence type="predicted"/>
<accession>A0ABR0ATE1</accession>
<name>A0ABR0ATE1_9CRUS</name>